<dbReference type="KEGG" id="cja:CJA_2289"/>
<name>B3PJS8_CELJU</name>
<evidence type="ECO:0000313" key="2">
    <source>
        <dbReference type="Proteomes" id="UP000001036"/>
    </source>
</evidence>
<accession>B3PJS8</accession>
<gene>
    <name evidence="1" type="ordered locus">CJA_2289</name>
</gene>
<sequence length="86" mass="10061">MACDFPSLFQAMVIAINNYLTQQIATKANNTPIKKRRKINADNQFTQIVLLLNQRALFKYQQHFLPSPIDKQKNFPLQLLRHCLCE</sequence>
<keyword evidence="2" id="KW-1185">Reference proteome</keyword>
<dbReference type="AlphaFoldDB" id="B3PJS8"/>
<proteinExistence type="predicted"/>
<dbReference type="HOGENOM" id="CLU_2492177_0_0_6"/>
<evidence type="ECO:0000313" key="1">
    <source>
        <dbReference type="EMBL" id="ACE82806.1"/>
    </source>
</evidence>
<dbReference type="EMBL" id="CP000934">
    <property type="protein sequence ID" value="ACE82806.1"/>
    <property type="molecule type" value="Genomic_DNA"/>
</dbReference>
<reference evidence="1 2" key="1">
    <citation type="journal article" date="2008" name="J. Bacteriol.">
        <title>Insights into plant cell wall degradation from the genome sequence of the soil bacterium Cellvibrio japonicus.</title>
        <authorList>
            <person name="Deboy R.T."/>
            <person name="Mongodin E.F."/>
            <person name="Fouts D.E."/>
            <person name="Tailford L.E."/>
            <person name="Khouri H."/>
            <person name="Emerson J.B."/>
            <person name="Mohamoud Y."/>
            <person name="Watkins K."/>
            <person name="Henrissat B."/>
            <person name="Gilbert H.J."/>
            <person name="Nelson K.E."/>
        </authorList>
    </citation>
    <scope>NUCLEOTIDE SEQUENCE [LARGE SCALE GENOMIC DNA]</scope>
    <source>
        <strain evidence="1 2">Ueda107</strain>
    </source>
</reference>
<organism evidence="1 2">
    <name type="scientific">Cellvibrio japonicus (strain Ueda107)</name>
    <name type="common">Pseudomonas fluorescens subsp. cellulosa</name>
    <dbReference type="NCBI Taxonomy" id="498211"/>
    <lineage>
        <taxon>Bacteria</taxon>
        <taxon>Pseudomonadati</taxon>
        <taxon>Pseudomonadota</taxon>
        <taxon>Gammaproteobacteria</taxon>
        <taxon>Cellvibrionales</taxon>
        <taxon>Cellvibrionaceae</taxon>
        <taxon>Cellvibrio</taxon>
    </lineage>
</organism>
<protein>
    <submittedName>
        <fullName evidence="1">Uncharacterized protein</fullName>
    </submittedName>
</protein>
<dbReference type="Proteomes" id="UP000001036">
    <property type="component" value="Chromosome"/>
</dbReference>